<dbReference type="Proteomes" id="UP001595075">
    <property type="component" value="Unassembled WGS sequence"/>
</dbReference>
<protein>
    <recommendedName>
        <fullName evidence="3">YjgF-like protein</fullName>
    </recommendedName>
</protein>
<name>A0ABR4BRF3_9HELO</name>
<dbReference type="EMBL" id="JAZHXI010000023">
    <property type="protein sequence ID" value="KAL2060195.1"/>
    <property type="molecule type" value="Genomic_DNA"/>
</dbReference>
<dbReference type="InterPro" id="IPR035959">
    <property type="entry name" value="RutC-like_sf"/>
</dbReference>
<organism evidence="1 2">
    <name type="scientific">Oculimacula yallundae</name>
    <dbReference type="NCBI Taxonomy" id="86028"/>
    <lineage>
        <taxon>Eukaryota</taxon>
        <taxon>Fungi</taxon>
        <taxon>Dikarya</taxon>
        <taxon>Ascomycota</taxon>
        <taxon>Pezizomycotina</taxon>
        <taxon>Leotiomycetes</taxon>
        <taxon>Helotiales</taxon>
        <taxon>Ploettnerulaceae</taxon>
        <taxon>Oculimacula</taxon>
    </lineage>
</organism>
<evidence type="ECO:0008006" key="3">
    <source>
        <dbReference type="Google" id="ProtNLM"/>
    </source>
</evidence>
<evidence type="ECO:0000313" key="2">
    <source>
        <dbReference type="Proteomes" id="UP001595075"/>
    </source>
</evidence>
<evidence type="ECO:0000313" key="1">
    <source>
        <dbReference type="EMBL" id="KAL2060195.1"/>
    </source>
</evidence>
<dbReference type="SUPFAM" id="SSF55298">
    <property type="entry name" value="YjgF-like"/>
    <property type="match status" value="1"/>
</dbReference>
<proteinExistence type="predicted"/>
<sequence>MANLTHFTPKAGAPPYKSLFSTVTLVPANTSLAYISSQWAADAETGELTEGTANDYGKQAFVTYQHIVGILKELGATAKDIVHRTVSFNTDGYREFNDEIGRVVIENMIAAMPEEWRGDALSPALAFNGPAVFHRPGMVYVVDLVVAVPGRK</sequence>
<dbReference type="Gene3D" id="3.30.1330.40">
    <property type="entry name" value="RutC-like"/>
    <property type="match status" value="1"/>
</dbReference>
<reference evidence="1 2" key="1">
    <citation type="journal article" date="2024" name="Commun. Biol.">
        <title>Comparative genomic analysis of thermophilic fungi reveals convergent evolutionary adaptations and gene losses.</title>
        <authorList>
            <person name="Steindorff A.S."/>
            <person name="Aguilar-Pontes M.V."/>
            <person name="Robinson A.J."/>
            <person name="Andreopoulos B."/>
            <person name="LaButti K."/>
            <person name="Kuo A."/>
            <person name="Mondo S."/>
            <person name="Riley R."/>
            <person name="Otillar R."/>
            <person name="Haridas S."/>
            <person name="Lipzen A."/>
            <person name="Grimwood J."/>
            <person name="Schmutz J."/>
            <person name="Clum A."/>
            <person name="Reid I.D."/>
            <person name="Moisan M.C."/>
            <person name="Butler G."/>
            <person name="Nguyen T.T.M."/>
            <person name="Dewar K."/>
            <person name="Conant G."/>
            <person name="Drula E."/>
            <person name="Henrissat B."/>
            <person name="Hansel C."/>
            <person name="Singer S."/>
            <person name="Hutchinson M.I."/>
            <person name="de Vries R.P."/>
            <person name="Natvig D.O."/>
            <person name="Powell A.J."/>
            <person name="Tsang A."/>
            <person name="Grigoriev I.V."/>
        </authorList>
    </citation>
    <scope>NUCLEOTIDE SEQUENCE [LARGE SCALE GENOMIC DNA]</scope>
    <source>
        <strain evidence="1 2">CBS 494.80</strain>
    </source>
</reference>
<comment type="caution">
    <text evidence="1">The sequence shown here is derived from an EMBL/GenBank/DDBJ whole genome shotgun (WGS) entry which is preliminary data.</text>
</comment>
<keyword evidence="2" id="KW-1185">Reference proteome</keyword>
<accession>A0ABR4BRF3</accession>
<gene>
    <name evidence="1" type="ORF">VTL71DRAFT_9590</name>
</gene>